<evidence type="ECO:0000256" key="3">
    <source>
        <dbReference type="ARBA" id="ARBA00023002"/>
    </source>
</evidence>
<dbReference type="GO" id="GO:0016491">
    <property type="term" value="F:oxidoreductase activity"/>
    <property type="evidence" value="ECO:0007669"/>
    <property type="project" value="UniProtKB-KW"/>
</dbReference>
<keyword evidence="3" id="KW-0560">Oxidoreductase</keyword>
<dbReference type="STRING" id="1291518.A0A0D9PCG0"/>
<dbReference type="Pfam" id="PF13561">
    <property type="entry name" value="adh_short_C2"/>
    <property type="match status" value="1"/>
</dbReference>
<organism evidence="4 5">
    <name type="scientific">Metarhizium anisopliae BRIP 53293</name>
    <dbReference type="NCBI Taxonomy" id="1291518"/>
    <lineage>
        <taxon>Eukaryota</taxon>
        <taxon>Fungi</taxon>
        <taxon>Dikarya</taxon>
        <taxon>Ascomycota</taxon>
        <taxon>Pezizomycotina</taxon>
        <taxon>Sordariomycetes</taxon>
        <taxon>Hypocreomycetidae</taxon>
        <taxon>Hypocreales</taxon>
        <taxon>Clavicipitaceae</taxon>
        <taxon>Metarhizium</taxon>
    </lineage>
</organism>
<name>A0A0D9PCG0_METAN</name>
<evidence type="ECO:0000256" key="1">
    <source>
        <dbReference type="ARBA" id="ARBA00006484"/>
    </source>
</evidence>
<dbReference type="InterPro" id="IPR036291">
    <property type="entry name" value="NAD(P)-bd_dom_sf"/>
</dbReference>
<dbReference type="InterPro" id="IPR002347">
    <property type="entry name" value="SDR_fam"/>
</dbReference>
<comment type="similarity">
    <text evidence="1">Belongs to the short-chain dehydrogenases/reductases (SDR) family.</text>
</comment>
<dbReference type="PANTHER" id="PTHR43618">
    <property type="entry name" value="7-ALPHA-HYDROXYSTEROID DEHYDROGENASE"/>
    <property type="match status" value="1"/>
</dbReference>
<keyword evidence="2" id="KW-0521">NADP</keyword>
<dbReference type="PANTHER" id="PTHR43618:SF18">
    <property type="entry name" value="SHORT CHAIN DEHYDROGENASE_REDUCTASE FAMILY (AFU_ORTHOLOGUE AFUA_5G12480)"/>
    <property type="match status" value="1"/>
</dbReference>
<protein>
    <recommendedName>
        <fullName evidence="6">Hydroxynaphthalene reductase-like protein Arp2</fullName>
    </recommendedName>
</protein>
<sequence>MSPQYQANALFDVNNLIAVITGAGSGIGRVIAHTLAANGAKAVYVLGRRAEALETTKKTSVNTSVITTIICDVTSKDSLQAAASLVRQDAGYCDVVFANSGVATADASALIPSIGSISIKTIQEGLWQHSMEEFTETFNVNVTGVFYTAVAFLDLLDEGNKRRVVPQTAQIIITTSLGGFARKPTLSLAYGPSKAAAGHLAKQLATLLAPYKIRINTITPGFFPSEMTQNLPFMNGGGGSSHVANIPLGRMGNEEDIAGAVLFLASRAGSYIDGNVLLTDGGRGCVIPSTY</sequence>
<dbReference type="CDD" id="cd05233">
    <property type="entry name" value="SDR_c"/>
    <property type="match status" value="1"/>
</dbReference>
<evidence type="ECO:0000256" key="2">
    <source>
        <dbReference type="ARBA" id="ARBA00022857"/>
    </source>
</evidence>
<dbReference type="Proteomes" id="UP000054544">
    <property type="component" value="Unassembled WGS sequence"/>
</dbReference>
<dbReference type="InterPro" id="IPR052178">
    <property type="entry name" value="Sec_Metab_Biosynth_SDR"/>
</dbReference>
<evidence type="ECO:0008006" key="6">
    <source>
        <dbReference type="Google" id="ProtNLM"/>
    </source>
</evidence>
<reference evidence="5" key="1">
    <citation type="journal article" date="2014" name="BMC Genomics">
        <title>The genome sequence of the biocontrol fungus Metarhizium anisopliae and comparative genomics of Metarhizium species.</title>
        <authorList>
            <person name="Pattemore J.A."/>
            <person name="Hane J.K."/>
            <person name="Williams A.H."/>
            <person name="Wilson B.A."/>
            <person name="Stodart B.J."/>
            <person name="Ash G.J."/>
        </authorList>
    </citation>
    <scope>NUCLEOTIDE SEQUENCE [LARGE SCALE GENOMIC DNA]</scope>
    <source>
        <strain evidence="5">BRIP 53293</strain>
    </source>
</reference>
<dbReference type="EMBL" id="KE384723">
    <property type="protein sequence ID" value="KJK82485.1"/>
    <property type="molecule type" value="Genomic_DNA"/>
</dbReference>
<dbReference type="Gene3D" id="3.40.50.720">
    <property type="entry name" value="NAD(P)-binding Rossmann-like Domain"/>
    <property type="match status" value="1"/>
</dbReference>
<dbReference type="PRINTS" id="PR00081">
    <property type="entry name" value="GDHRDH"/>
</dbReference>
<accession>A0A0D9PCG0</accession>
<keyword evidence="5" id="KW-1185">Reference proteome</keyword>
<evidence type="ECO:0000313" key="5">
    <source>
        <dbReference type="Proteomes" id="UP000054544"/>
    </source>
</evidence>
<evidence type="ECO:0000313" key="4">
    <source>
        <dbReference type="EMBL" id="KJK82485.1"/>
    </source>
</evidence>
<gene>
    <name evidence="4" type="ORF">H634G_02091</name>
</gene>
<proteinExistence type="inferred from homology"/>
<dbReference type="AlphaFoldDB" id="A0A0D9PCG0"/>
<dbReference type="SUPFAM" id="SSF51735">
    <property type="entry name" value="NAD(P)-binding Rossmann-fold domains"/>
    <property type="match status" value="1"/>
</dbReference>